<organism evidence="1 2">
    <name type="scientific">Rickettsia africae (strain ESF-5)</name>
    <dbReference type="NCBI Taxonomy" id="347255"/>
    <lineage>
        <taxon>Bacteria</taxon>
        <taxon>Pseudomonadati</taxon>
        <taxon>Pseudomonadota</taxon>
        <taxon>Alphaproteobacteria</taxon>
        <taxon>Rickettsiales</taxon>
        <taxon>Rickettsiaceae</taxon>
        <taxon>Rickettsieae</taxon>
        <taxon>Rickettsia</taxon>
        <taxon>spotted fever group</taxon>
    </lineage>
</organism>
<dbReference type="AlphaFoldDB" id="C3PMA1"/>
<keyword evidence="2" id="KW-1185">Reference proteome</keyword>
<accession>C3PMA1</accession>
<dbReference type="RefSeq" id="WP_012719359.1">
    <property type="nucleotide sequence ID" value="NC_012633.1"/>
</dbReference>
<reference evidence="1 2" key="1">
    <citation type="journal article" date="2009" name="BMC Genomics">
        <title>Analysis of the Rickettsia africae genome reveals that virulence acquisition in Rickettsia species may be explained by genome reduction.</title>
        <authorList>
            <person name="Fournier P.-E."/>
            <person name="El Karkouri K."/>
            <person name="Leroy Q."/>
            <person name="Robert C."/>
            <person name="Giumelli B."/>
            <person name="Renesto P."/>
            <person name="Socolovschi C."/>
            <person name="Parola P."/>
            <person name="Audic S."/>
            <person name="Raoult D."/>
        </authorList>
    </citation>
    <scope>NUCLEOTIDE SEQUENCE [LARGE SCALE GENOMIC DNA]</scope>
    <source>
        <strain evidence="1 2">ESF-5</strain>
    </source>
</reference>
<dbReference type="EMBL" id="CP001612">
    <property type="protein sequence ID" value="ACP53061.1"/>
    <property type="molecule type" value="Genomic_DNA"/>
</dbReference>
<proteinExistence type="predicted"/>
<evidence type="ECO:0000313" key="2">
    <source>
        <dbReference type="Proteomes" id="UP000002305"/>
    </source>
</evidence>
<protein>
    <submittedName>
        <fullName evidence="1">Uncharacterized protein</fullName>
    </submittedName>
</protein>
<dbReference type="KEGG" id="raf:RAF_ORF0086"/>
<name>C3PMA1_RICAE</name>
<evidence type="ECO:0000313" key="1">
    <source>
        <dbReference type="EMBL" id="ACP53061.1"/>
    </source>
</evidence>
<sequence length="155" mass="18236">MLLEAIRYFKVSLSIDPIEECSFIFREIFNIPKNKKEVEKYLSLKKDLYIYLEEFLFKLNLIPLAAFEYLKAASIASPQEEQKLLLKVHKVYSTEMEENTVFIRSMLDKGKMEDLSIVTKEADRTKFLSDTQTIINDFVSLPELQAKEWPEVQQN</sequence>
<dbReference type="HOGENOM" id="CLU_1694145_0_0_5"/>
<gene>
    <name evidence="1" type="ordered locus">RAF_ORF0086</name>
</gene>
<dbReference type="Proteomes" id="UP000002305">
    <property type="component" value="Chromosome"/>
</dbReference>